<dbReference type="EMBL" id="CABD030109036">
    <property type="status" value="NOT_ANNOTATED_CDS"/>
    <property type="molecule type" value="Genomic_DNA"/>
</dbReference>
<dbReference type="Ensembl" id="ENSGGOT00000051574.1">
    <property type="protein sequence ID" value="ENSGGOP00000030831.1"/>
    <property type="gene ID" value="ENSGGOG00000011061.3"/>
</dbReference>
<gene>
    <name evidence="1" type="primary">TPGS2</name>
</gene>
<organism evidence="1 2">
    <name type="scientific">Gorilla gorilla gorilla</name>
    <name type="common">Western lowland gorilla</name>
    <dbReference type="NCBI Taxonomy" id="9595"/>
    <lineage>
        <taxon>Eukaryota</taxon>
        <taxon>Metazoa</taxon>
        <taxon>Chordata</taxon>
        <taxon>Craniata</taxon>
        <taxon>Vertebrata</taxon>
        <taxon>Euteleostomi</taxon>
        <taxon>Mammalia</taxon>
        <taxon>Eutheria</taxon>
        <taxon>Euarchontoglires</taxon>
        <taxon>Primates</taxon>
        <taxon>Haplorrhini</taxon>
        <taxon>Catarrhini</taxon>
        <taxon>Hominidae</taxon>
        <taxon>Gorilla</taxon>
    </lineage>
</organism>
<reference evidence="1" key="3">
    <citation type="submission" date="2025-08" db="UniProtKB">
        <authorList>
            <consortium name="Ensembl"/>
        </authorList>
    </citation>
    <scope>IDENTIFICATION</scope>
</reference>
<accession>A0A2I2Y7D8</accession>
<dbReference type="InterPro" id="IPR039231">
    <property type="entry name" value="TPGS2"/>
</dbReference>
<dbReference type="EMBL" id="CABD030109035">
    <property type="status" value="NOT_ANNOTATED_CDS"/>
    <property type="molecule type" value="Genomic_DNA"/>
</dbReference>
<protein>
    <submittedName>
        <fullName evidence="1">Tubulin polyglutamylase complex subunit 2</fullName>
    </submittedName>
</protein>
<dbReference type="GeneTree" id="ENSGT00390000018344"/>
<dbReference type="PANTHER" id="PTHR31854:SF2">
    <property type="entry name" value="TUBULIN POLYGLUTAMYLASE COMPLEX SUBUNIT 2"/>
    <property type="match status" value="1"/>
</dbReference>
<keyword evidence="2" id="KW-1185">Reference proteome</keyword>
<evidence type="ECO:0000313" key="2">
    <source>
        <dbReference type="Proteomes" id="UP000001519"/>
    </source>
</evidence>
<dbReference type="PANTHER" id="PTHR31854">
    <property type="entry name" value="TUBULIN POLYGLUTAMYLASE COMPLEX SUBUNIT 2"/>
    <property type="match status" value="1"/>
</dbReference>
<evidence type="ECO:0000313" key="1">
    <source>
        <dbReference type="Ensembl" id="ENSGGOP00000030831.1"/>
    </source>
</evidence>
<reference evidence="1" key="4">
    <citation type="submission" date="2025-09" db="UniProtKB">
        <authorList>
            <consortium name="Ensembl"/>
        </authorList>
    </citation>
    <scope>IDENTIFICATION</scope>
</reference>
<name>A0A2I2Y7D8_GORGO</name>
<dbReference type="AlphaFoldDB" id="A0A2I2Y7D8"/>
<reference evidence="2" key="1">
    <citation type="submission" date="2011-05" db="EMBL/GenBank/DDBJ databases">
        <title>Insights into the evolution of the great apes provided by the gorilla genome.</title>
        <authorList>
            <person name="Scally A."/>
        </authorList>
    </citation>
    <scope>NUCLEOTIDE SEQUENCE [LARGE SCALE GENOMIC DNA]</scope>
</reference>
<proteinExistence type="predicted"/>
<dbReference type="Bgee" id="ENSGGOG00000011061">
    <property type="expression patterns" value="Expressed in testis and 6 other cell types or tissues"/>
</dbReference>
<dbReference type="Proteomes" id="UP000001519">
    <property type="component" value="Chromosome 18"/>
</dbReference>
<sequence>MEEEASSPGLGCSKPHLEKLTLGITRILESSPGVTEVTIIEKPPAERHMISSWEQMKKQRLKQFKEFGRHGGSCL</sequence>
<reference evidence="1 2" key="2">
    <citation type="journal article" date="2012" name="Nature">
        <title>Insights into hominid evolution from the gorilla genome sequence.</title>
        <authorList>
            <person name="Scally A."/>
            <person name="Dutheil J.Y."/>
            <person name="Hillier L.W."/>
            <person name="Jordan G.E."/>
            <person name="Goodhead I."/>
            <person name="Herrero J."/>
            <person name="Hobolth A."/>
            <person name="Lappalainen T."/>
            <person name="Mailund T."/>
            <person name="Marques-Bonet T."/>
            <person name="McCarthy S."/>
            <person name="Montgomery S.H."/>
            <person name="Schwalie P.C."/>
            <person name="Tang Y.A."/>
            <person name="Ward M.C."/>
            <person name="Xue Y."/>
            <person name="Yngvadottir B."/>
            <person name="Alkan C."/>
            <person name="Andersen L.N."/>
            <person name="Ayub Q."/>
            <person name="Ball E.V."/>
            <person name="Beal K."/>
            <person name="Bradley B.J."/>
            <person name="Chen Y."/>
            <person name="Clee C.M."/>
            <person name="Fitzgerald S."/>
            <person name="Graves T.A."/>
            <person name="Gu Y."/>
            <person name="Heath P."/>
            <person name="Heger A."/>
            <person name="Karakoc E."/>
            <person name="Kolb-Kokocinski A."/>
            <person name="Laird G.K."/>
            <person name="Lunter G."/>
            <person name="Meader S."/>
            <person name="Mort M."/>
            <person name="Mullikin J.C."/>
            <person name="Munch K."/>
            <person name="O'Connor T.D."/>
            <person name="Phillips A.D."/>
            <person name="Prado-Martinez J."/>
            <person name="Rogers A.S."/>
            <person name="Sajjadian S."/>
            <person name="Schmidt D."/>
            <person name="Shaw K."/>
            <person name="Simpson J.T."/>
            <person name="Stenson P.D."/>
            <person name="Turner D.J."/>
            <person name="Vigilant L."/>
            <person name="Vilella A.J."/>
            <person name="Whitener W."/>
            <person name="Zhu B."/>
            <person name="Cooper D.N."/>
            <person name="de Jong P."/>
            <person name="Dermitzakis E.T."/>
            <person name="Eichler E.E."/>
            <person name="Flicek P."/>
            <person name="Goldman N."/>
            <person name="Mundy N.I."/>
            <person name="Ning Z."/>
            <person name="Odom D.T."/>
            <person name="Ponting C.P."/>
            <person name="Quail M.A."/>
            <person name="Ryder O.A."/>
            <person name="Searle S.M."/>
            <person name="Warren W.C."/>
            <person name="Wilson R.K."/>
            <person name="Schierup M.H."/>
            <person name="Rogers J."/>
            <person name="Tyler-Smith C."/>
            <person name="Durbin R."/>
        </authorList>
    </citation>
    <scope>NUCLEOTIDE SEQUENCE [LARGE SCALE GENOMIC DNA]</scope>
</reference>